<evidence type="ECO:0000313" key="2">
    <source>
        <dbReference type="Proteomes" id="UP001163324"/>
    </source>
</evidence>
<dbReference type="EMBL" id="CM047945">
    <property type="protein sequence ID" value="KAI9898018.1"/>
    <property type="molecule type" value="Genomic_DNA"/>
</dbReference>
<sequence length="406" mass="45813">MVLSAQEAALVKGSIPALRQHGERITYAFYSDLLGSNPELNDTFNDVNQATGKLSRALTNIILAYAYNIGHLSDIIPRLERVANKHCSLGIKPDQYQIVGKHLLEAFSQVLGPAWTPQLEAAWEKAYSALARMLIARESQMYRQFGTWKGWRQFRIHHKVAETDGMYSYYLTPCDGGPIPSYLPGQYISIRTMVPSLGSHQQRQYSLSDTYNPKHYRISVRQSGGRYGHREGVVSNFLARSKKVGDIIEVTHPVGEFFLTPGTSNAPLVLISAGSGATPLASMFNTITQRRDRRPISWIHCSPGRKAPFEDYVRRMARERDNIAVKFFRSRVKRLDEQAQKDGDELGRLDLASIGLEKLHLDKPSAEYFICGPQDLMRDITCFLTIQGVAEDNIKCELFETGELKR</sequence>
<accession>A0ACC0UWW7</accession>
<dbReference type="Proteomes" id="UP001163324">
    <property type="component" value="Chromosome 6"/>
</dbReference>
<organism evidence="1 2">
    <name type="scientific">Trichothecium roseum</name>
    <dbReference type="NCBI Taxonomy" id="47278"/>
    <lineage>
        <taxon>Eukaryota</taxon>
        <taxon>Fungi</taxon>
        <taxon>Dikarya</taxon>
        <taxon>Ascomycota</taxon>
        <taxon>Pezizomycotina</taxon>
        <taxon>Sordariomycetes</taxon>
        <taxon>Hypocreomycetidae</taxon>
        <taxon>Hypocreales</taxon>
        <taxon>Hypocreales incertae sedis</taxon>
        <taxon>Trichothecium</taxon>
    </lineage>
</organism>
<name>A0ACC0UWW7_9HYPO</name>
<evidence type="ECO:0000313" key="1">
    <source>
        <dbReference type="EMBL" id="KAI9898018.1"/>
    </source>
</evidence>
<gene>
    <name evidence="1" type="ORF">N3K66_006378</name>
</gene>
<proteinExistence type="predicted"/>
<comment type="caution">
    <text evidence="1">The sequence shown here is derived from an EMBL/GenBank/DDBJ whole genome shotgun (WGS) entry which is preliminary data.</text>
</comment>
<protein>
    <submittedName>
        <fullName evidence="1">Uncharacterized protein</fullName>
    </submittedName>
</protein>
<keyword evidence="2" id="KW-1185">Reference proteome</keyword>
<reference evidence="1" key="1">
    <citation type="submission" date="2022-10" db="EMBL/GenBank/DDBJ databases">
        <title>Complete Genome of Trichothecium roseum strain YXFP-22015, a Plant Pathogen Isolated from Citrus.</title>
        <authorList>
            <person name="Wang Y."/>
            <person name="Zhu L."/>
        </authorList>
    </citation>
    <scope>NUCLEOTIDE SEQUENCE</scope>
    <source>
        <strain evidence="1">YXFP-22015</strain>
    </source>
</reference>